<dbReference type="EMBL" id="CP102453">
    <property type="protein sequence ID" value="UUX33135.1"/>
    <property type="molecule type" value="Genomic_DNA"/>
</dbReference>
<dbReference type="RefSeq" id="WP_313792637.1">
    <property type="nucleotide sequence ID" value="NZ_CP102453.1"/>
</dbReference>
<evidence type="ECO:0000256" key="4">
    <source>
        <dbReference type="ARBA" id="ARBA00022989"/>
    </source>
</evidence>
<dbReference type="PANTHER" id="PTHR30572">
    <property type="entry name" value="MEMBRANE COMPONENT OF TRANSPORTER-RELATED"/>
    <property type="match status" value="1"/>
</dbReference>
<proteinExistence type="predicted"/>
<feature type="transmembrane region" description="Helical" evidence="6">
    <location>
        <begin position="385"/>
        <end position="406"/>
    </location>
</feature>
<dbReference type="PANTHER" id="PTHR30572:SF9">
    <property type="entry name" value="ABC TRANSPORTER PERMEASE PROTEIN"/>
    <property type="match status" value="1"/>
</dbReference>
<accession>A0ABY5P401</accession>
<evidence type="ECO:0000256" key="1">
    <source>
        <dbReference type="ARBA" id="ARBA00004651"/>
    </source>
</evidence>
<evidence type="ECO:0000256" key="6">
    <source>
        <dbReference type="SAM" id="Phobius"/>
    </source>
</evidence>
<evidence type="ECO:0000313" key="8">
    <source>
        <dbReference type="EMBL" id="UUX33135.1"/>
    </source>
</evidence>
<dbReference type="Pfam" id="PF02687">
    <property type="entry name" value="FtsX"/>
    <property type="match status" value="1"/>
</dbReference>
<feature type="transmembrane region" description="Helical" evidence="6">
    <location>
        <begin position="344"/>
        <end position="365"/>
    </location>
</feature>
<gene>
    <name evidence="8" type="ORF">NRE15_09495</name>
</gene>
<feature type="domain" description="ABC3 transporter permease C-terminal" evidence="7">
    <location>
        <begin position="344"/>
        <end position="484"/>
    </location>
</feature>
<sequence length="500" mass="54731">MNFFQRAMCSVTRRKSKSLILFLIVFVLGNIIAGSVAIYQASMNVEAYTKERLGSIATLEIDMESMMQAGIFQDIEPISESLADEIGQHESVASYDYSYSTNLTSDSLDTYTIEADAEEGGFVAGRGINDAFILEGSLLGETVDFQEGNKTLEDGRFPTQEELDAGSAVAMISQQVADLNDIVVGDIITLTNEVYEPQTFDMEAGRAAGMQNTTQDLQLLDSHDVTLEVIGIYENTSSSTSENGTASIEDYIASMSLNTILTTNGVVKAELDFTNDVSLEFDDTYIARTTGVTPTYLLKSADELDAFQADIEPLVPENYKLVLSTDAYDSVASPILSLKSMSVMVLWVACIAAILILSLFIILSLRDRKREFGIYMAIGERTWKIIAQVFVEICVVAIVALVLSVFTGNMLSKNVADTLIQNEVTTQENVVQGPQRGGMSFNNASLTISTDEIIDAYEIELDSMYVVTFLTISMTTIVVATIIPMGQVLKLKPKEVLLER</sequence>
<keyword evidence="9" id="KW-1185">Reference proteome</keyword>
<protein>
    <submittedName>
        <fullName evidence="8">ABC transporter permease</fullName>
    </submittedName>
</protein>
<evidence type="ECO:0000256" key="5">
    <source>
        <dbReference type="ARBA" id="ARBA00023136"/>
    </source>
</evidence>
<organism evidence="8 9">
    <name type="scientific">Fundicoccus culcitae</name>
    <dbReference type="NCBI Taxonomy" id="2969821"/>
    <lineage>
        <taxon>Bacteria</taxon>
        <taxon>Bacillati</taxon>
        <taxon>Bacillota</taxon>
        <taxon>Bacilli</taxon>
        <taxon>Lactobacillales</taxon>
        <taxon>Aerococcaceae</taxon>
        <taxon>Fundicoccus</taxon>
    </lineage>
</organism>
<evidence type="ECO:0000313" key="9">
    <source>
        <dbReference type="Proteomes" id="UP001315967"/>
    </source>
</evidence>
<feature type="transmembrane region" description="Helical" evidence="6">
    <location>
        <begin position="464"/>
        <end position="485"/>
    </location>
</feature>
<evidence type="ECO:0000256" key="3">
    <source>
        <dbReference type="ARBA" id="ARBA00022692"/>
    </source>
</evidence>
<dbReference type="Proteomes" id="UP001315967">
    <property type="component" value="Chromosome"/>
</dbReference>
<reference evidence="8 9" key="1">
    <citation type="submission" date="2022-08" db="EMBL/GenBank/DDBJ databases">
        <title>Aerococcaceae sp. nov isolated from spoiled eye mask.</title>
        <authorList>
            <person name="Zhou G."/>
            <person name="Xie X.-B."/>
            <person name="Shi Q.-S."/>
            <person name="Wang Y.-S."/>
            <person name="Wen X."/>
            <person name="Peng H."/>
            <person name="Yang X.-J."/>
            <person name="Tao H.-B."/>
            <person name="Huang X.-M."/>
        </authorList>
    </citation>
    <scope>NUCLEOTIDE SEQUENCE [LARGE SCALE GENOMIC DNA]</scope>
    <source>
        <strain evidence="9">DM20194951</strain>
    </source>
</reference>
<comment type="subcellular location">
    <subcellularLocation>
        <location evidence="1">Cell membrane</location>
        <topology evidence="1">Multi-pass membrane protein</topology>
    </subcellularLocation>
</comment>
<evidence type="ECO:0000256" key="2">
    <source>
        <dbReference type="ARBA" id="ARBA00022475"/>
    </source>
</evidence>
<keyword evidence="4 6" id="KW-1133">Transmembrane helix</keyword>
<keyword evidence="2" id="KW-1003">Cell membrane</keyword>
<evidence type="ECO:0000259" key="7">
    <source>
        <dbReference type="Pfam" id="PF02687"/>
    </source>
</evidence>
<dbReference type="InterPro" id="IPR003838">
    <property type="entry name" value="ABC3_permease_C"/>
</dbReference>
<dbReference type="InterPro" id="IPR050250">
    <property type="entry name" value="Macrolide_Exporter_MacB"/>
</dbReference>
<name>A0ABY5P401_9LACT</name>
<keyword evidence="3 6" id="KW-0812">Transmembrane</keyword>
<keyword evidence="5 6" id="KW-0472">Membrane</keyword>